<dbReference type="Gene3D" id="3.40.50.720">
    <property type="entry name" value="NAD(P)-binding Rossmann-like Domain"/>
    <property type="match status" value="1"/>
</dbReference>
<organism evidence="3 4">
    <name type="scientific">Geodermatophilus africanus</name>
    <dbReference type="NCBI Taxonomy" id="1137993"/>
    <lineage>
        <taxon>Bacteria</taxon>
        <taxon>Bacillati</taxon>
        <taxon>Actinomycetota</taxon>
        <taxon>Actinomycetes</taxon>
        <taxon>Geodermatophilales</taxon>
        <taxon>Geodermatophilaceae</taxon>
        <taxon>Geodermatophilus</taxon>
    </lineage>
</organism>
<evidence type="ECO:0000313" key="3">
    <source>
        <dbReference type="EMBL" id="SDX93896.1"/>
    </source>
</evidence>
<dbReference type="Pfam" id="PF01370">
    <property type="entry name" value="Epimerase"/>
    <property type="match status" value="1"/>
</dbReference>
<evidence type="ECO:0000313" key="4">
    <source>
        <dbReference type="Proteomes" id="UP000198921"/>
    </source>
</evidence>
<feature type="domain" description="NAD-dependent epimerase/dehydratase" evidence="2">
    <location>
        <begin position="5"/>
        <end position="215"/>
    </location>
</feature>
<dbReference type="InterPro" id="IPR001509">
    <property type="entry name" value="Epimerase_deHydtase"/>
</dbReference>
<protein>
    <submittedName>
        <fullName evidence="3">Nucleoside-diphosphate-sugar epimerase</fullName>
    </submittedName>
</protein>
<dbReference type="AlphaFoldDB" id="A0A1H3FSC0"/>
<evidence type="ECO:0000259" key="2">
    <source>
        <dbReference type="Pfam" id="PF01370"/>
    </source>
</evidence>
<evidence type="ECO:0000256" key="1">
    <source>
        <dbReference type="ARBA" id="ARBA00007637"/>
    </source>
</evidence>
<name>A0A1H3FSC0_9ACTN</name>
<dbReference type="SUPFAM" id="SSF51735">
    <property type="entry name" value="NAD(P)-binding Rossmann-fold domains"/>
    <property type="match status" value="1"/>
</dbReference>
<accession>A0A1H3FSC0</accession>
<dbReference type="Proteomes" id="UP000198921">
    <property type="component" value="Unassembled WGS sequence"/>
</dbReference>
<proteinExistence type="inferred from homology"/>
<reference evidence="4" key="1">
    <citation type="submission" date="2016-10" db="EMBL/GenBank/DDBJ databases">
        <authorList>
            <person name="Varghese N."/>
            <person name="Submissions S."/>
        </authorList>
    </citation>
    <scope>NUCLEOTIDE SEQUENCE [LARGE SCALE GENOMIC DNA]</scope>
    <source>
        <strain evidence="4">DSM 45422</strain>
    </source>
</reference>
<dbReference type="PANTHER" id="PTHR43000">
    <property type="entry name" value="DTDP-D-GLUCOSE 4,6-DEHYDRATASE-RELATED"/>
    <property type="match status" value="1"/>
</dbReference>
<dbReference type="OrthoDB" id="3505012at2"/>
<dbReference type="CDD" id="cd08946">
    <property type="entry name" value="SDR_e"/>
    <property type="match status" value="1"/>
</dbReference>
<dbReference type="STRING" id="1137993.SAMN05660209_01588"/>
<dbReference type="RefSeq" id="WP_091153341.1">
    <property type="nucleotide sequence ID" value="NZ_FNOT01000004.1"/>
</dbReference>
<comment type="similarity">
    <text evidence="1">Belongs to the NAD(P)-dependent epimerase/dehydratase family.</text>
</comment>
<dbReference type="InterPro" id="IPR036291">
    <property type="entry name" value="NAD(P)-bd_dom_sf"/>
</dbReference>
<sequence length="292" mass="31387">MSRRALVTGASGFIAPHLVRRLLADGWEVALVARSTSRVPEDLLPRTALLRADVEAGAFSDAVQAFAPGTCFHLATHFVGVHGPADVDPLIAANLTLGTRLAEAVSAQGGAAFVNVGTAWQHHESRRYGPTSLYAATKQAFADVLQFYAECTPLRVVTLELSDTYGPDDRRTKLLQLLVRAHRTGEPLSLSPGEQWIDLTHVADVVAALLRARELAGPDAPAYAVSGTVLPLRDLVALVGDLLGAAVPVQWGARPYRPREMMAPWRYSPPLPDWRPAVDLREGLAAVLAEMA</sequence>
<gene>
    <name evidence="3" type="ORF">SAMN05660209_01588</name>
</gene>
<keyword evidence="4" id="KW-1185">Reference proteome</keyword>
<dbReference type="EMBL" id="FNOT01000004">
    <property type="protein sequence ID" value="SDX93896.1"/>
    <property type="molecule type" value="Genomic_DNA"/>
</dbReference>